<accession>A0ABT2YRA3</accession>
<organism evidence="2 3">
    <name type="scientific">Marinomonas sargassi</name>
    <dbReference type="NCBI Taxonomy" id="2984494"/>
    <lineage>
        <taxon>Bacteria</taxon>
        <taxon>Pseudomonadati</taxon>
        <taxon>Pseudomonadota</taxon>
        <taxon>Gammaproteobacteria</taxon>
        <taxon>Oceanospirillales</taxon>
        <taxon>Oceanospirillaceae</taxon>
        <taxon>Marinomonas</taxon>
    </lineage>
</organism>
<comment type="caution">
    <text evidence="2">The sequence shown here is derived from an EMBL/GenBank/DDBJ whole genome shotgun (WGS) entry which is preliminary data.</text>
</comment>
<dbReference type="CDD" id="cd04301">
    <property type="entry name" value="NAT_SF"/>
    <property type="match status" value="1"/>
</dbReference>
<dbReference type="InterPro" id="IPR000182">
    <property type="entry name" value="GNAT_dom"/>
</dbReference>
<sequence length="156" mass="17408">MTKFDDVGEIRVAASGDAKAIQSLVMSLSHFYLEDIEAPLPKWFLKTLSLDAVIDRLTSSEYQTLVYVEDGIVCGYVSIKSESHLYHLFVCEEHQGKGIARQLWNAITSGSDVNTYTVRSSLYAVPVYERLGFQRTGEVASKEGICYLAMSAVLKR</sequence>
<dbReference type="Proteomes" id="UP001209713">
    <property type="component" value="Unassembled WGS sequence"/>
</dbReference>
<reference evidence="2 3" key="1">
    <citation type="submission" date="2022-10" db="EMBL/GenBank/DDBJ databases">
        <title>Marinomonas transparenta sp. nov. and Marinomonas sargassi sp. nov., isolated from marine alga (Sargassum natans (L.) Gaillon).</title>
        <authorList>
            <person name="Wang Y."/>
        </authorList>
    </citation>
    <scope>NUCLEOTIDE SEQUENCE [LARGE SCALE GENOMIC DNA]</scope>
    <source>
        <strain evidence="2 3">C2222</strain>
    </source>
</reference>
<dbReference type="SUPFAM" id="SSF55729">
    <property type="entry name" value="Acyl-CoA N-acyltransferases (Nat)"/>
    <property type="match status" value="1"/>
</dbReference>
<dbReference type="PANTHER" id="PTHR43451">
    <property type="entry name" value="ACETYLTRANSFERASE (GNAT) FAMILY PROTEIN"/>
    <property type="match status" value="1"/>
</dbReference>
<proteinExistence type="predicted"/>
<dbReference type="Gene3D" id="3.40.630.30">
    <property type="match status" value="1"/>
</dbReference>
<dbReference type="RefSeq" id="WP_263529808.1">
    <property type="nucleotide sequence ID" value="NZ_JAOVZB010000002.1"/>
</dbReference>
<protein>
    <submittedName>
        <fullName evidence="2">GNAT family N-acetyltransferase</fullName>
    </submittedName>
</protein>
<dbReference type="PROSITE" id="PS51186">
    <property type="entry name" value="GNAT"/>
    <property type="match status" value="1"/>
</dbReference>
<dbReference type="Pfam" id="PF13673">
    <property type="entry name" value="Acetyltransf_10"/>
    <property type="match status" value="1"/>
</dbReference>
<feature type="domain" description="N-acetyltransferase" evidence="1">
    <location>
        <begin position="23"/>
        <end position="153"/>
    </location>
</feature>
<evidence type="ECO:0000313" key="2">
    <source>
        <dbReference type="EMBL" id="MCV2402428.1"/>
    </source>
</evidence>
<evidence type="ECO:0000259" key="1">
    <source>
        <dbReference type="PROSITE" id="PS51186"/>
    </source>
</evidence>
<keyword evidence="3" id="KW-1185">Reference proteome</keyword>
<evidence type="ECO:0000313" key="3">
    <source>
        <dbReference type="Proteomes" id="UP001209713"/>
    </source>
</evidence>
<dbReference type="EMBL" id="JAOVZB010000002">
    <property type="protein sequence ID" value="MCV2402428.1"/>
    <property type="molecule type" value="Genomic_DNA"/>
</dbReference>
<gene>
    <name evidence="2" type="ORF">OFY17_05935</name>
</gene>
<dbReference type="InterPro" id="IPR052564">
    <property type="entry name" value="N-acetyltrans/Recomb-assoc"/>
</dbReference>
<dbReference type="PANTHER" id="PTHR43451:SF1">
    <property type="entry name" value="ACETYLTRANSFERASE"/>
    <property type="match status" value="1"/>
</dbReference>
<name>A0ABT2YRA3_9GAMM</name>
<dbReference type="InterPro" id="IPR016181">
    <property type="entry name" value="Acyl_CoA_acyltransferase"/>
</dbReference>